<dbReference type="AlphaFoldDB" id="A0AA38NUJ3"/>
<evidence type="ECO:0000313" key="2">
    <source>
        <dbReference type="EMBL" id="KAJ3830788.1"/>
    </source>
</evidence>
<accession>A0AA38NUJ3</accession>
<comment type="caution">
    <text evidence="2">The sequence shown here is derived from an EMBL/GenBank/DDBJ whole genome shotgun (WGS) entry which is preliminary data.</text>
</comment>
<organism evidence="2 3">
    <name type="scientific">Lentinula raphanica</name>
    <dbReference type="NCBI Taxonomy" id="153919"/>
    <lineage>
        <taxon>Eukaryota</taxon>
        <taxon>Fungi</taxon>
        <taxon>Dikarya</taxon>
        <taxon>Basidiomycota</taxon>
        <taxon>Agaricomycotina</taxon>
        <taxon>Agaricomycetes</taxon>
        <taxon>Agaricomycetidae</taxon>
        <taxon>Agaricales</taxon>
        <taxon>Marasmiineae</taxon>
        <taxon>Omphalotaceae</taxon>
        <taxon>Lentinula</taxon>
    </lineage>
</organism>
<keyword evidence="3" id="KW-1185">Reference proteome</keyword>
<sequence>MAKKKKKPAALDSSDIIVDNSARQPVFILDTDTTHLQNQTHTSANSVKPPCAIFTEYVKPRSEQHSHSYARAGNPHSPEPATDNEKSRTQRAQLLAEYSENFALVARLLMAKEADSRIGWRPFVGIAGYRRIFISHFTGHMCGMMAMVISPVKISRLSFRRAIAYLWATTVVAVPRPLNLCS</sequence>
<gene>
    <name evidence="2" type="ORF">F5878DRAFT_668369</name>
</gene>
<proteinExistence type="predicted"/>
<dbReference type="EMBL" id="MU808247">
    <property type="protein sequence ID" value="KAJ3830788.1"/>
    <property type="molecule type" value="Genomic_DNA"/>
</dbReference>
<evidence type="ECO:0000313" key="3">
    <source>
        <dbReference type="Proteomes" id="UP001163846"/>
    </source>
</evidence>
<protein>
    <submittedName>
        <fullName evidence="2">Uncharacterized protein</fullName>
    </submittedName>
</protein>
<dbReference type="Proteomes" id="UP001163846">
    <property type="component" value="Unassembled WGS sequence"/>
</dbReference>
<reference evidence="2" key="1">
    <citation type="submission" date="2022-08" db="EMBL/GenBank/DDBJ databases">
        <authorList>
            <consortium name="DOE Joint Genome Institute"/>
            <person name="Min B."/>
            <person name="Riley R."/>
            <person name="Sierra-Patev S."/>
            <person name="Naranjo-Ortiz M."/>
            <person name="Looney B."/>
            <person name="Konkel Z."/>
            <person name="Slot J.C."/>
            <person name="Sakamoto Y."/>
            <person name="Steenwyk J.L."/>
            <person name="Rokas A."/>
            <person name="Carro J."/>
            <person name="Camarero S."/>
            <person name="Ferreira P."/>
            <person name="Molpeceres G."/>
            <person name="Ruiz-Duenas F.J."/>
            <person name="Serrano A."/>
            <person name="Henrissat B."/>
            <person name="Drula E."/>
            <person name="Hughes K.W."/>
            <person name="Mata J.L."/>
            <person name="Ishikawa N.K."/>
            <person name="Vargas-Isla R."/>
            <person name="Ushijima S."/>
            <person name="Smith C.A."/>
            <person name="Ahrendt S."/>
            <person name="Andreopoulos W."/>
            <person name="He G."/>
            <person name="Labutti K."/>
            <person name="Lipzen A."/>
            <person name="Ng V."/>
            <person name="Sandor L."/>
            <person name="Barry K."/>
            <person name="Martinez A.T."/>
            <person name="Xiao Y."/>
            <person name="Gibbons J.G."/>
            <person name="Terashima K."/>
            <person name="Hibbett D.S."/>
            <person name="Grigoriev I.V."/>
        </authorList>
    </citation>
    <scope>NUCLEOTIDE SEQUENCE</scope>
    <source>
        <strain evidence="2">TFB9207</strain>
    </source>
</reference>
<evidence type="ECO:0000256" key="1">
    <source>
        <dbReference type="SAM" id="MobiDB-lite"/>
    </source>
</evidence>
<feature type="region of interest" description="Disordered" evidence="1">
    <location>
        <begin position="64"/>
        <end position="89"/>
    </location>
</feature>
<name>A0AA38NUJ3_9AGAR</name>